<evidence type="ECO:0000256" key="3">
    <source>
        <dbReference type="ARBA" id="ARBA00022723"/>
    </source>
</evidence>
<accession>A0A0U1NI95</accession>
<feature type="binding site" evidence="6">
    <location>
        <position position="142"/>
    </location>
    <ligand>
        <name>molybdate</name>
        <dbReference type="ChEBI" id="CHEBI:36264"/>
    </ligand>
</feature>
<keyword evidence="2 6" id="KW-0500">Molybdenum</keyword>
<dbReference type="Gene3D" id="3.40.190.10">
    <property type="entry name" value="Periplasmic binding protein-like II"/>
    <property type="match status" value="2"/>
</dbReference>
<dbReference type="PANTHER" id="PTHR30632:SF0">
    <property type="entry name" value="SULFATE-BINDING PROTEIN"/>
    <property type="match status" value="1"/>
</dbReference>
<dbReference type="GO" id="GO:0030973">
    <property type="term" value="F:molybdate ion binding"/>
    <property type="evidence" value="ECO:0007669"/>
    <property type="project" value="TreeGrafter"/>
</dbReference>
<dbReference type="NCBIfam" id="TIGR01256">
    <property type="entry name" value="modA"/>
    <property type="match status" value="1"/>
</dbReference>
<dbReference type="OrthoDB" id="9785015at2"/>
<dbReference type="PIRSF" id="PIRSF004846">
    <property type="entry name" value="ModA"/>
    <property type="match status" value="1"/>
</dbReference>
<feature type="signal peptide" evidence="7">
    <location>
        <begin position="1"/>
        <end position="21"/>
    </location>
</feature>
<gene>
    <name evidence="8" type="primary">modA</name>
    <name evidence="8" type="ORF">NIG5292_00209</name>
</gene>
<dbReference type="InterPro" id="IPR050682">
    <property type="entry name" value="ModA/WtpA"/>
</dbReference>
<evidence type="ECO:0000256" key="1">
    <source>
        <dbReference type="ARBA" id="ARBA00009175"/>
    </source>
</evidence>
<evidence type="ECO:0000313" key="8">
    <source>
        <dbReference type="EMBL" id="CRK74183.1"/>
    </source>
</evidence>
<keyword evidence="9" id="KW-1185">Reference proteome</keyword>
<name>A0A0U1NI95_9RHOB</name>
<dbReference type="EMBL" id="CVQV01000002">
    <property type="protein sequence ID" value="CRK74183.1"/>
    <property type="molecule type" value="Genomic_DNA"/>
</dbReference>
<organism evidence="8 9">
    <name type="scientific">Nereida ignava</name>
    <dbReference type="NCBI Taxonomy" id="282199"/>
    <lineage>
        <taxon>Bacteria</taxon>
        <taxon>Pseudomonadati</taxon>
        <taxon>Pseudomonadota</taxon>
        <taxon>Alphaproteobacteria</taxon>
        <taxon>Rhodobacterales</taxon>
        <taxon>Roseobacteraceae</taxon>
        <taxon>Nereida</taxon>
    </lineage>
</organism>
<evidence type="ECO:0000313" key="9">
    <source>
        <dbReference type="Proteomes" id="UP000048949"/>
    </source>
</evidence>
<feature type="binding site" evidence="6">
    <location>
        <position position="187"/>
    </location>
    <ligand>
        <name>molybdate</name>
        <dbReference type="ChEBI" id="CHEBI:36264"/>
    </ligand>
</feature>
<keyword evidence="3 6" id="KW-0479">Metal-binding</keyword>
<dbReference type="PANTHER" id="PTHR30632">
    <property type="entry name" value="MOLYBDATE-BINDING PERIPLASMIC PROTEIN"/>
    <property type="match status" value="1"/>
</dbReference>
<keyword evidence="4 7" id="KW-0732">Signal</keyword>
<sequence length="247" mass="26854">MIRAFCIAVCVFISVATSLRADQITVFAASSLKPVFDKLVPLYETETGGRVSVSFAGTATNVRQIQQGAQADVFVSANITWADVLQNDESLVVQARAIIAKNRLVLVSATELGSFELNDPQHWNAALRGGRLAVGLTQAVPAGIYARQALERLSIWDDVQDTLVEASSVQGVLNFVRRGEVPLGIVYLTDALSITKGVYKVALFDENLHDPIEYPALALTQAGSDFVDFLLRPETQRILLDMGFETP</sequence>
<dbReference type="AlphaFoldDB" id="A0A0U1NI95"/>
<proteinExistence type="inferred from homology"/>
<protein>
    <submittedName>
        <fullName evidence="8">Molybdate-binding periplasmic protein</fullName>
    </submittedName>
</protein>
<feature type="binding site" evidence="6">
    <location>
        <position position="31"/>
    </location>
    <ligand>
        <name>molybdate</name>
        <dbReference type="ChEBI" id="CHEBI:36264"/>
    </ligand>
</feature>
<dbReference type="GO" id="GO:1901359">
    <property type="term" value="F:tungstate binding"/>
    <property type="evidence" value="ECO:0007669"/>
    <property type="project" value="UniProtKB-ARBA"/>
</dbReference>
<feature type="binding site" evidence="6">
    <location>
        <position position="58"/>
    </location>
    <ligand>
        <name>molybdate</name>
        <dbReference type="ChEBI" id="CHEBI:36264"/>
    </ligand>
</feature>
<evidence type="ECO:0000256" key="6">
    <source>
        <dbReference type="PIRSR" id="PIRSR004846-1"/>
    </source>
</evidence>
<evidence type="ECO:0000256" key="7">
    <source>
        <dbReference type="SAM" id="SignalP"/>
    </source>
</evidence>
<evidence type="ECO:0000256" key="2">
    <source>
        <dbReference type="ARBA" id="ARBA00022505"/>
    </source>
</evidence>
<dbReference type="Pfam" id="PF13531">
    <property type="entry name" value="SBP_bac_11"/>
    <property type="match status" value="1"/>
</dbReference>
<reference evidence="8 9" key="1">
    <citation type="submission" date="2015-04" db="EMBL/GenBank/DDBJ databases">
        <authorList>
            <person name="Syromyatnikov M.Y."/>
            <person name="Popov V.N."/>
        </authorList>
    </citation>
    <scope>NUCLEOTIDE SEQUENCE [LARGE SCALE GENOMIC DNA]</scope>
    <source>
        <strain evidence="8 9">CECT 5292</strain>
    </source>
</reference>
<evidence type="ECO:0000256" key="5">
    <source>
        <dbReference type="ARBA" id="ARBA00062515"/>
    </source>
</evidence>
<comment type="subunit">
    <text evidence="5">The complex is composed of two ATP-binding proteins (ModC), two transmembrane proteins (ModB) and a solute-binding protein (ModA).</text>
</comment>
<feature type="chain" id="PRO_5006712069" evidence="7">
    <location>
        <begin position="22"/>
        <end position="247"/>
    </location>
</feature>
<evidence type="ECO:0000256" key="4">
    <source>
        <dbReference type="ARBA" id="ARBA00022729"/>
    </source>
</evidence>
<dbReference type="InterPro" id="IPR005950">
    <property type="entry name" value="ModA"/>
</dbReference>
<dbReference type="STRING" id="282199.GCA_001049735_00209"/>
<dbReference type="SUPFAM" id="SSF53850">
    <property type="entry name" value="Periplasmic binding protein-like II"/>
    <property type="match status" value="1"/>
</dbReference>
<dbReference type="FunFam" id="3.40.190.10:FF:000035">
    <property type="entry name" value="Molybdate ABC transporter substrate-binding protein"/>
    <property type="match status" value="1"/>
</dbReference>
<dbReference type="GO" id="GO:0015689">
    <property type="term" value="P:molybdate ion transport"/>
    <property type="evidence" value="ECO:0007669"/>
    <property type="project" value="InterPro"/>
</dbReference>
<dbReference type="GO" id="GO:0046872">
    <property type="term" value="F:metal ion binding"/>
    <property type="evidence" value="ECO:0007669"/>
    <property type="project" value="UniProtKB-KW"/>
</dbReference>
<comment type="similarity">
    <text evidence="1">Belongs to the bacterial solute-binding protein ModA family.</text>
</comment>
<dbReference type="Proteomes" id="UP000048949">
    <property type="component" value="Unassembled WGS sequence"/>
</dbReference>
<dbReference type="RefSeq" id="WP_074842047.1">
    <property type="nucleotide sequence ID" value="NZ_CBFHGK010000009.1"/>
</dbReference>
<feature type="binding site" evidence="6">
    <location>
        <position position="169"/>
    </location>
    <ligand>
        <name>molybdate</name>
        <dbReference type="ChEBI" id="CHEBI:36264"/>
    </ligand>
</feature>